<feature type="compositionally biased region" description="Polar residues" evidence="1">
    <location>
        <begin position="274"/>
        <end position="287"/>
    </location>
</feature>
<feature type="compositionally biased region" description="Basic and acidic residues" evidence="1">
    <location>
        <begin position="166"/>
        <end position="193"/>
    </location>
</feature>
<reference evidence="2" key="1">
    <citation type="submission" date="2019-03" db="EMBL/GenBank/DDBJ databases">
        <title>Improved annotation for the trematode Fasciola hepatica.</title>
        <authorList>
            <person name="Choi Y.-J."/>
            <person name="Martin J."/>
            <person name="Mitreva M."/>
        </authorList>
    </citation>
    <scope>NUCLEOTIDE SEQUENCE [LARGE SCALE GENOMIC DNA]</scope>
</reference>
<accession>A0A4E0S2W9</accession>
<feature type="compositionally biased region" description="Basic and acidic residues" evidence="1">
    <location>
        <begin position="253"/>
        <end position="273"/>
    </location>
</feature>
<organism evidence="2 3">
    <name type="scientific">Fasciola hepatica</name>
    <name type="common">Liver fluke</name>
    <dbReference type="NCBI Taxonomy" id="6192"/>
    <lineage>
        <taxon>Eukaryota</taxon>
        <taxon>Metazoa</taxon>
        <taxon>Spiralia</taxon>
        <taxon>Lophotrochozoa</taxon>
        <taxon>Platyhelminthes</taxon>
        <taxon>Trematoda</taxon>
        <taxon>Digenea</taxon>
        <taxon>Plagiorchiida</taxon>
        <taxon>Echinostomata</taxon>
        <taxon>Echinostomatoidea</taxon>
        <taxon>Fasciolidae</taxon>
        <taxon>Fasciola</taxon>
    </lineage>
</organism>
<name>A0A4E0S2W9_FASHE</name>
<sequence>MFTWFRDLFHRIGGQTNPPGEPTAKEQKSATVHNADTTEEKSHAPISSAPKFEPEKILEPEYEAVNVGTIDEQDTVRPLLNMTPVLQEVSPKSEVTQVTSGPEIAMEHADVCLMSSSDDKQPCDLTVVEPQQPEPVQCLSPDSTPAFDDKEVKHAASPDLTVIQNEKPEVTNKDQGEKVDDNNHNDDEKGKDEKEEEEEDEKEGDVEQIEPKCGEEENVEDVGVTKEDKQEQEETDKESVQAKEDNREEDEEPNRGELEEDSEQRVEAHEERNLTQVETENLNTHLGSTIPLETESAQTKSDTVTAKEPVPVSEISSPVIVASEAAVAAVSELNENLSHGIVPS</sequence>
<comment type="caution">
    <text evidence="2">The sequence shown here is derived from an EMBL/GenBank/DDBJ whole genome shotgun (WGS) entry which is preliminary data.</text>
</comment>
<keyword evidence="3" id="KW-1185">Reference proteome</keyword>
<feature type="compositionally biased region" description="Polar residues" evidence="1">
    <location>
        <begin position="295"/>
        <end position="304"/>
    </location>
</feature>
<dbReference type="Proteomes" id="UP000230066">
    <property type="component" value="Unassembled WGS sequence"/>
</dbReference>
<protein>
    <submittedName>
        <fullName evidence="2">Uncharacterized protein</fullName>
    </submittedName>
</protein>
<evidence type="ECO:0000256" key="1">
    <source>
        <dbReference type="SAM" id="MobiDB-lite"/>
    </source>
</evidence>
<evidence type="ECO:0000313" key="3">
    <source>
        <dbReference type="Proteomes" id="UP000230066"/>
    </source>
</evidence>
<gene>
    <name evidence="2" type="ORF">D915_001048</name>
</gene>
<feature type="compositionally biased region" description="Acidic residues" evidence="1">
    <location>
        <begin position="194"/>
        <end position="208"/>
    </location>
</feature>
<dbReference type="EMBL" id="JXXN02000233">
    <property type="protein sequence ID" value="THD28122.1"/>
    <property type="molecule type" value="Genomic_DNA"/>
</dbReference>
<feature type="compositionally biased region" description="Basic and acidic residues" evidence="1">
    <location>
        <begin position="237"/>
        <end position="246"/>
    </location>
</feature>
<evidence type="ECO:0000313" key="2">
    <source>
        <dbReference type="EMBL" id="THD28122.1"/>
    </source>
</evidence>
<dbReference type="AlphaFoldDB" id="A0A4E0S2W9"/>
<feature type="region of interest" description="Disordered" evidence="1">
    <location>
        <begin position="10"/>
        <end position="48"/>
    </location>
</feature>
<feature type="compositionally biased region" description="Basic and acidic residues" evidence="1">
    <location>
        <begin position="147"/>
        <end position="156"/>
    </location>
</feature>
<proteinExistence type="predicted"/>
<feature type="region of interest" description="Disordered" evidence="1">
    <location>
        <begin position="131"/>
        <end position="310"/>
    </location>
</feature>